<sequence>MAVKHIPTGVVHIGNKGGRTGCSYDTRVNASHWINTNERVNCKKNGCR</sequence>
<gene>
    <name evidence="1" type="ORF">SAMN05421540_10822</name>
</gene>
<protein>
    <submittedName>
        <fullName evidence="1">Uncharacterized protein</fullName>
    </submittedName>
</protein>
<evidence type="ECO:0000313" key="1">
    <source>
        <dbReference type="EMBL" id="SEA59983.1"/>
    </source>
</evidence>
<dbReference type="AlphaFoldDB" id="A0A1H4CI36"/>
<dbReference type="EMBL" id="FNQF01000008">
    <property type="protein sequence ID" value="SEA59983.1"/>
    <property type="molecule type" value="Genomic_DNA"/>
</dbReference>
<organism evidence="1 2">
    <name type="scientific">Psychroflexus halocasei</name>
    <dbReference type="NCBI Taxonomy" id="908615"/>
    <lineage>
        <taxon>Bacteria</taxon>
        <taxon>Pseudomonadati</taxon>
        <taxon>Bacteroidota</taxon>
        <taxon>Flavobacteriia</taxon>
        <taxon>Flavobacteriales</taxon>
        <taxon>Flavobacteriaceae</taxon>
        <taxon>Psychroflexus</taxon>
    </lineage>
</organism>
<reference evidence="1 2" key="1">
    <citation type="submission" date="2016-10" db="EMBL/GenBank/DDBJ databases">
        <authorList>
            <person name="de Groot N.N."/>
        </authorList>
    </citation>
    <scope>NUCLEOTIDE SEQUENCE [LARGE SCALE GENOMIC DNA]</scope>
    <source>
        <strain evidence="1 2">DSM 23581</strain>
    </source>
</reference>
<accession>A0A1H4CI36</accession>
<keyword evidence="2" id="KW-1185">Reference proteome</keyword>
<dbReference type="Proteomes" id="UP000198820">
    <property type="component" value="Unassembled WGS sequence"/>
</dbReference>
<proteinExistence type="predicted"/>
<name>A0A1H4CI36_9FLAO</name>
<evidence type="ECO:0000313" key="2">
    <source>
        <dbReference type="Proteomes" id="UP000198820"/>
    </source>
</evidence>
<dbReference type="STRING" id="908615.SAMN05421540_10822"/>